<dbReference type="Proteomes" id="UP000014244">
    <property type="component" value="Unassembled WGS sequence"/>
</dbReference>
<dbReference type="AlphaFoldDB" id="A0A829H4V0"/>
<reference evidence="2 3" key="1">
    <citation type="journal article" date="2013" name="PLoS ONE">
        <title>Lactobacillus paracasei comparative genomics: towards species pan-genome definition and exploitation of diversity.</title>
        <authorList>
            <person name="Smokvina T."/>
            <person name="Wels M."/>
            <person name="Polka J."/>
            <person name="Chervaux C."/>
            <person name="Brisse S."/>
            <person name="Boekhorst J."/>
            <person name="van Hylckama Vlieg J.E."/>
            <person name="Siezen R.J."/>
        </authorList>
    </citation>
    <scope>NUCLEOTIDE SEQUENCE [LARGE SCALE GENOMIC DNA]</scope>
    <source>
        <strain evidence="2 3">Lpp41</strain>
    </source>
</reference>
<feature type="non-terminal residue" evidence="2">
    <location>
        <position position="49"/>
    </location>
</feature>
<evidence type="ECO:0000313" key="2">
    <source>
        <dbReference type="EMBL" id="EPC70298.1"/>
    </source>
</evidence>
<protein>
    <submittedName>
        <fullName evidence="2">Cell division protein SepF</fullName>
    </submittedName>
</protein>
<accession>A0A829H4V0</accession>
<sequence length="49" mass="5781">MAFEKLGEKFSNFFAMDNEDDYQDQEDEQAQQPAPEQPVDNHYRSNKVV</sequence>
<keyword evidence="2" id="KW-0132">Cell division</keyword>
<dbReference type="EMBL" id="ANKE01000719">
    <property type="protein sequence ID" value="EPC70298.1"/>
    <property type="molecule type" value="Genomic_DNA"/>
</dbReference>
<gene>
    <name evidence="2" type="ORF">Lpp41_15136</name>
</gene>
<name>A0A829H4V0_LACPA</name>
<proteinExistence type="predicted"/>
<dbReference type="GO" id="GO:0051301">
    <property type="term" value="P:cell division"/>
    <property type="evidence" value="ECO:0007669"/>
    <property type="project" value="UniProtKB-KW"/>
</dbReference>
<feature type="region of interest" description="Disordered" evidence="1">
    <location>
        <begin position="1"/>
        <end position="49"/>
    </location>
</feature>
<evidence type="ECO:0000256" key="1">
    <source>
        <dbReference type="SAM" id="MobiDB-lite"/>
    </source>
</evidence>
<evidence type="ECO:0000313" key="3">
    <source>
        <dbReference type="Proteomes" id="UP000014244"/>
    </source>
</evidence>
<organism evidence="2 3">
    <name type="scientific">Lacticaseibacillus paracasei subsp. paracasei Lpp41</name>
    <dbReference type="NCBI Taxonomy" id="1256208"/>
    <lineage>
        <taxon>Bacteria</taxon>
        <taxon>Bacillati</taxon>
        <taxon>Bacillota</taxon>
        <taxon>Bacilli</taxon>
        <taxon>Lactobacillales</taxon>
        <taxon>Lactobacillaceae</taxon>
        <taxon>Lacticaseibacillus</taxon>
    </lineage>
</organism>
<comment type="caution">
    <text evidence="2">The sequence shown here is derived from an EMBL/GenBank/DDBJ whole genome shotgun (WGS) entry which is preliminary data.</text>
</comment>
<feature type="compositionally biased region" description="Acidic residues" evidence="1">
    <location>
        <begin position="17"/>
        <end position="29"/>
    </location>
</feature>
<keyword evidence="2" id="KW-0131">Cell cycle</keyword>